<evidence type="ECO:0000256" key="5">
    <source>
        <dbReference type="SAM" id="SignalP"/>
    </source>
</evidence>
<feature type="domain" description="Ionotropic glutamate receptor C-terminal" evidence="7">
    <location>
        <begin position="33"/>
        <end position="261"/>
    </location>
</feature>
<evidence type="ECO:0000313" key="8">
    <source>
        <dbReference type="EMBL" id="MCP8937648.1"/>
    </source>
</evidence>
<dbReference type="Proteomes" id="UP001205890">
    <property type="component" value="Unassembled WGS sequence"/>
</dbReference>
<dbReference type="SUPFAM" id="SSF53850">
    <property type="entry name" value="Periplasmic binding protein-like II"/>
    <property type="match status" value="1"/>
</dbReference>
<sequence length="264" mass="29642">MAVSAWRSVGCAGLALLALAVPAAAPLAREWRTVRIATEGAYPPFNFTDADNQLRGFEVDLGKALCARMKVECVFVQEDWDNLIRGLRRDRFDAIMASMEITDERRERIAFSRRYYRTPPVFMIRTDSDVAGVSPEALKGRRLGAMADTVYATYLQDLYGADSTVRLYANQDEASLDLALGRLDAVLGDRIALSVWLKRGREASCCRFLAEPPFDPAYFGEGYGVGLRKKDDDLRQMFDDAIASIQADGVYDEIRARYFDFDVK</sequence>
<dbReference type="InterPro" id="IPR001638">
    <property type="entry name" value="Solute-binding_3/MltF_N"/>
</dbReference>
<dbReference type="SMART" id="SM00062">
    <property type="entry name" value="PBPb"/>
    <property type="match status" value="1"/>
</dbReference>
<dbReference type="Pfam" id="PF00497">
    <property type="entry name" value="SBP_bac_3"/>
    <property type="match status" value="1"/>
</dbReference>
<evidence type="ECO:0000256" key="4">
    <source>
        <dbReference type="RuleBase" id="RU003744"/>
    </source>
</evidence>
<evidence type="ECO:0000259" key="6">
    <source>
        <dbReference type="SMART" id="SM00062"/>
    </source>
</evidence>
<dbReference type="PANTHER" id="PTHR35936:SF17">
    <property type="entry name" value="ARGININE-BINDING EXTRACELLULAR PROTEIN ARTP"/>
    <property type="match status" value="1"/>
</dbReference>
<dbReference type="Gene3D" id="3.40.190.10">
    <property type="entry name" value="Periplasmic binding protein-like II"/>
    <property type="match status" value="2"/>
</dbReference>
<keyword evidence="3 5" id="KW-0732">Signal</keyword>
<accession>A0ABT1L9C0</accession>
<dbReference type="CDD" id="cd01001">
    <property type="entry name" value="PBP2_HisJ_LAO_like"/>
    <property type="match status" value="1"/>
</dbReference>
<feature type="signal peptide" evidence="5">
    <location>
        <begin position="1"/>
        <end position="23"/>
    </location>
</feature>
<dbReference type="EMBL" id="JANCLU010000003">
    <property type="protein sequence ID" value="MCP8937648.1"/>
    <property type="molecule type" value="Genomic_DNA"/>
</dbReference>
<comment type="caution">
    <text evidence="8">The sequence shown here is derived from an EMBL/GenBank/DDBJ whole genome shotgun (WGS) entry which is preliminary data.</text>
</comment>
<gene>
    <name evidence="8" type="ORF">NK718_03915</name>
</gene>
<dbReference type="SMART" id="SM00079">
    <property type="entry name" value="PBPe"/>
    <property type="match status" value="1"/>
</dbReference>
<feature type="chain" id="PRO_5045838977" evidence="5">
    <location>
        <begin position="24"/>
        <end position="264"/>
    </location>
</feature>
<comment type="subcellular location">
    <subcellularLocation>
        <location evidence="1">Cell envelope</location>
    </subcellularLocation>
</comment>
<evidence type="ECO:0000259" key="7">
    <source>
        <dbReference type="SMART" id="SM00079"/>
    </source>
</evidence>
<evidence type="ECO:0000256" key="1">
    <source>
        <dbReference type="ARBA" id="ARBA00004196"/>
    </source>
</evidence>
<feature type="domain" description="Solute-binding protein family 3/N-terminal" evidence="6">
    <location>
        <begin position="33"/>
        <end position="262"/>
    </location>
</feature>
<evidence type="ECO:0000313" key="9">
    <source>
        <dbReference type="Proteomes" id="UP001205890"/>
    </source>
</evidence>
<evidence type="ECO:0000256" key="2">
    <source>
        <dbReference type="ARBA" id="ARBA00010333"/>
    </source>
</evidence>
<reference evidence="8 9" key="1">
    <citation type="submission" date="2022-07" db="EMBL/GenBank/DDBJ databases">
        <authorList>
            <person name="Li W.-J."/>
            <person name="Deng Q.-Q."/>
        </authorList>
    </citation>
    <scope>NUCLEOTIDE SEQUENCE [LARGE SCALE GENOMIC DNA]</scope>
    <source>
        <strain evidence="8 9">SYSU M60028</strain>
    </source>
</reference>
<protein>
    <submittedName>
        <fullName evidence="8">Transporter substrate-binding domain-containing protein</fullName>
    </submittedName>
</protein>
<name>A0ABT1L9C0_9HYPH</name>
<proteinExistence type="inferred from homology"/>
<dbReference type="InterPro" id="IPR001320">
    <property type="entry name" value="Iontro_rcpt_C"/>
</dbReference>
<dbReference type="RefSeq" id="WP_254738826.1">
    <property type="nucleotide sequence ID" value="NZ_JANCLU010000003.1"/>
</dbReference>
<comment type="similarity">
    <text evidence="2 4">Belongs to the bacterial solute-binding protein 3 family.</text>
</comment>
<evidence type="ECO:0000256" key="3">
    <source>
        <dbReference type="ARBA" id="ARBA00022729"/>
    </source>
</evidence>
<organism evidence="8 9">
    <name type="scientific">Alsobacter ponti</name>
    <dbReference type="NCBI Taxonomy" id="2962936"/>
    <lineage>
        <taxon>Bacteria</taxon>
        <taxon>Pseudomonadati</taxon>
        <taxon>Pseudomonadota</taxon>
        <taxon>Alphaproteobacteria</taxon>
        <taxon>Hyphomicrobiales</taxon>
        <taxon>Alsobacteraceae</taxon>
        <taxon>Alsobacter</taxon>
    </lineage>
</organism>
<dbReference type="InterPro" id="IPR018313">
    <property type="entry name" value="SBP_3_CS"/>
</dbReference>
<keyword evidence="9" id="KW-1185">Reference proteome</keyword>
<dbReference type="PANTHER" id="PTHR35936">
    <property type="entry name" value="MEMBRANE-BOUND LYTIC MUREIN TRANSGLYCOSYLASE F"/>
    <property type="match status" value="1"/>
</dbReference>
<dbReference type="PROSITE" id="PS01039">
    <property type="entry name" value="SBP_BACTERIAL_3"/>
    <property type="match status" value="1"/>
</dbReference>